<dbReference type="EMBL" id="JACDUJ010000001">
    <property type="protein sequence ID" value="MBA2846191.1"/>
    <property type="molecule type" value="Genomic_DNA"/>
</dbReference>
<dbReference type="RefSeq" id="WP_181491766.1">
    <property type="nucleotide sequence ID" value="NZ_JACDUJ010000001.1"/>
</dbReference>
<gene>
    <name evidence="1" type="ORF">HNP88_000375</name>
</gene>
<accession>A0A7J9NRQ7</accession>
<sequence length="183" mass="21412">MIESYCIRIPELLNLFKEKHDHFSFALFGARGSFKTTHLYGLYEEMLDNNVDVVFGYEIEDICICDCLILDDFASKFYKREFSTTENKEFAKLLQEIRTNIPMVITSCPHYNLLDKDFRDFFNPAQILKPGYIKLDGKILLADPPSEDLENKMRALENTGRKHRFLDGLERIKDARAKKKAKK</sequence>
<protein>
    <submittedName>
        <fullName evidence="1">Uncharacterized protein</fullName>
    </submittedName>
</protein>
<proteinExistence type="predicted"/>
<comment type="caution">
    <text evidence="1">The sequence shown here is derived from an EMBL/GenBank/DDBJ whole genome shotgun (WGS) entry which is preliminary data.</text>
</comment>
<organism evidence="1 2">
    <name type="scientific">Methanococcus maripaludis</name>
    <name type="common">Methanococcus deltae</name>
    <dbReference type="NCBI Taxonomy" id="39152"/>
    <lineage>
        <taxon>Archaea</taxon>
        <taxon>Methanobacteriati</taxon>
        <taxon>Methanobacteriota</taxon>
        <taxon>Methanomada group</taxon>
        <taxon>Methanococci</taxon>
        <taxon>Methanococcales</taxon>
        <taxon>Methanococcaceae</taxon>
        <taxon>Methanococcus</taxon>
    </lineage>
</organism>
<name>A0A7J9NRQ7_METMI</name>
<reference evidence="1 2" key="1">
    <citation type="submission" date="2020-07" db="EMBL/GenBank/DDBJ databases">
        <title>Genomic Encyclopedia of Type Strains, Phase IV (KMG-V): Genome sequencing to study the core and pangenomes of soil and plant-associated prokaryotes.</title>
        <authorList>
            <person name="Whitman W."/>
        </authorList>
    </citation>
    <scope>NUCLEOTIDE SEQUENCE [LARGE SCALE GENOMIC DNA]</scope>
    <source>
        <strain evidence="1 2">A5</strain>
    </source>
</reference>
<evidence type="ECO:0000313" key="1">
    <source>
        <dbReference type="EMBL" id="MBA2846191.1"/>
    </source>
</evidence>
<dbReference type="AlphaFoldDB" id="A0A7J9NRQ7"/>
<dbReference type="Proteomes" id="UP000571854">
    <property type="component" value="Unassembled WGS sequence"/>
</dbReference>
<evidence type="ECO:0000313" key="2">
    <source>
        <dbReference type="Proteomes" id="UP000571854"/>
    </source>
</evidence>